<dbReference type="InterPro" id="IPR058532">
    <property type="entry name" value="YjbR/MT2646/Rv2570-like"/>
</dbReference>
<dbReference type="InterPro" id="IPR038056">
    <property type="entry name" value="YjbR-like_sf"/>
</dbReference>
<protein>
    <recommendedName>
        <fullName evidence="3">MmcQ/YjbR family DNA-binding protein</fullName>
    </recommendedName>
</protein>
<organism evidence="1 2">
    <name type="scientific">Candidatus Terasakiella magnetica</name>
    <dbReference type="NCBI Taxonomy" id="1867952"/>
    <lineage>
        <taxon>Bacteria</taxon>
        <taxon>Pseudomonadati</taxon>
        <taxon>Pseudomonadota</taxon>
        <taxon>Alphaproteobacteria</taxon>
        <taxon>Rhodospirillales</taxon>
        <taxon>Terasakiellaceae</taxon>
        <taxon>Terasakiella</taxon>
    </lineage>
</organism>
<dbReference type="AlphaFoldDB" id="A0A1C3RK98"/>
<proteinExistence type="predicted"/>
<dbReference type="PANTHER" id="PTHR35145:SF1">
    <property type="entry name" value="CYTOPLASMIC PROTEIN"/>
    <property type="match status" value="1"/>
</dbReference>
<dbReference type="InterPro" id="IPR007351">
    <property type="entry name" value="YjbR"/>
</dbReference>
<dbReference type="Proteomes" id="UP000231658">
    <property type="component" value="Unassembled WGS sequence"/>
</dbReference>
<dbReference type="RefSeq" id="WP_069189761.1">
    <property type="nucleotide sequence ID" value="NZ_FLYE01000046.1"/>
</dbReference>
<evidence type="ECO:0008006" key="3">
    <source>
        <dbReference type="Google" id="ProtNLM"/>
    </source>
</evidence>
<name>A0A1C3RK98_9PROT</name>
<evidence type="ECO:0000313" key="1">
    <source>
        <dbReference type="EMBL" id="SCA57742.1"/>
    </source>
</evidence>
<accession>A0A1C3RK98</accession>
<reference evidence="1 2" key="1">
    <citation type="submission" date="2016-07" db="EMBL/GenBank/DDBJ databases">
        <authorList>
            <person name="Lefevre C.T."/>
        </authorList>
    </citation>
    <scope>NUCLEOTIDE SEQUENCE [LARGE SCALE GENOMIC DNA]</scope>
    <source>
        <strain evidence="1">PR1</strain>
    </source>
</reference>
<dbReference type="PANTHER" id="PTHR35145">
    <property type="entry name" value="CYTOPLASMIC PROTEIN-RELATED"/>
    <property type="match status" value="1"/>
</dbReference>
<keyword evidence="2" id="KW-1185">Reference proteome</keyword>
<dbReference type="EMBL" id="FLYE01000046">
    <property type="protein sequence ID" value="SCA57742.1"/>
    <property type="molecule type" value="Genomic_DNA"/>
</dbReference>
<dbReference type="STRING" id="1867952.MTBPR1_70014"/>
<evidence type="ECO:0000313" key="2">
    <source>
        <dbReference type="Proteomes" id="UP000231658"/>
    </source>
</evidence>
<dbReference type="SUPFAM" id="SSF142906">
    <property type="entry name" value="YjbR-like"/>
    <property type="match status" value="1"/>
</dbReference>
<dbReference type="Pfam" id="PF04237">
    <property type="entry name" value="YjbR"/>
    <property type="match status" value="1"/>
</dbReference>
<dbReference type="Gene3D" id="3.90.1150.30">
    <property type="match status" value="1"/>
</dbReference>
<gene>
    <name evidence="1" type="ORF">MTBPR1_70014</name>
</gene>
<dbReference type="OrthoDB" id="9804614at2"/>
<sequence>MTRDEFDTYCAQLTAATHVVQWGGASVWKVGGKIFALAPIVEEGSFQKISFKVSDFAYEILTQQQGIIPAPYLARAKWVQINSDDTMSEADLKSHLRDAHEIIASKLTKKMRAQLGL</sequence>